<sequence length="76" mass="8694">MTATIPTSASFRTLWSILIVVNGVFTLHFLHVLRKLVRRLVFQVSSVLNPGNLMSKLQASMRLAIMVVRKMLQLWI</sequence>
<keyword evidence="1" id="KW-0472">Membrane</keyword>
<evidence type="ECO:0000313" key="2">
    <source>
        <dbReference type="EMBL" id="ETM33120.1"/>
    </source>
</evidence>
<protein>
    <submittedName>
        <fullName evidence="2">Uncharacterized protein</fullName>
    </submittedName>
</protein>
<gene>
    <name evidence="2" type="ORF">L914_19605</name>
</gene>
<dbReference type="AlphaFoldDB" id="W2M9W6"/>
<organism evidence="2">
    <name type="scientific">Phytophthora nicotianae</name>
    <name type="common">Potato buckeye rot agent</name>
    <name type="synonym">Phytophthora parasitica</name>
    <dbReference type="NCBI Taxonomy" id="4792"/>
    <lineage>
        <taxon>Eukaryota</taxon>
        <taxon>Sar</taxon>
        <taxon>Stramenopiles</taxon>
        <taxon>Oomycota</taxon>
        <taxon>Peronosporomycetes</taxon>
        <taxon>Peronosporales</taxon>
        <taxon>Peronosporaceae</taxon>
        <taxon>Phytophthora</taxon>
    </lineage>
</organism>
<proteinExistence type="predicted"/>
<evidence type="ECO:0000256" key="1">
    <source>
        <dbReference type="SAM" id="Phobius"/>
    </source>
</evidence>
<keyword evidence="1" id="KW-1133">Transmembrane helix</keyword>
<dbReference type="Proteomes" id="UP000054532">
    <property type="component" value="Unassembled WGS sequence"/>
</dbReference>
<name>W2M9W6_PHYNI</name>
<feature type="transmembrane region" description="Helical" evidence="1">
    <location>
        <begin position="14"/>
        <end position="33"/>
    </location>
</feature>
<dbReference type="EMBL" id="KI696130">
    <property type="protein sequence ID" value="ETM33120.1"/>
    <property type="molecule type" value="Genomic_DNA"/>
</dbReference>
<accession>W2M9W6</accession>
<keyword evidence="1" id="KW-0812">Transmembrane</keyword>
<reference evidence="2" key="1">
    <citation type="submission" date="2013-11" db="EMBL/GenBank/DDBJ databases">
        <title>The Genome Sequence of Phytophthora parasitica IAC_01/95.</title>
        <authorList>
            <consortium name="The Broad Institute Genomics Platform"/>
            <person name="Russ C."/>
            <person name="Tyler B."/>
            <person name="Panabieres F."/>
            <person name="Shan W."/>
            <person name="Tripathy S."/>
            <person name="Grunwald N."/>
            <person name="Machado M."/>
            <person name="Johnson C.S."/>
            <person name="Arredondo F."/>
            <person name="Hong C."/>
            <person name="Coffey M."/>
            <person name="Young S.K."/>
            <person name="Zeng Q."/>
            <person name="Gargeya S."/>
            <person name="Fitzgerald M."/>
            <person name="Abouelleil A."/>
            <person name="Alvarado L."/>
            <person name="Chapman S.B."/>
            <person name="Gainer-Dewar J."/>
            <person name="Goldberg J."/>
            <person name="Griggs A."/>
            <person name="Gujja S."/>
            <person name="Hansen M."/>
            <person name="Howarth C."/>
            <person name="Imamovic A."/>
            <person name="Ireland A."/>
            <person name="Larimer J."/>
            <person name="McCowan C."/>
            <person name="Murphy C."/>
            <person name="Pearson M."/>
            <person name="Poon T.W."/>
            <person name="Priest M."/>
            <person name="Roberts A."/>
            <person name="Saif S."/>
            <person name="Shea T."/>
            <person name="Sykes S."/>
            <person name="Wortman J."/>
            <person name="Nusbaum C."/>
            <person name="Birren B."/>
        </authorList>
    </citation>
    <scope>NUCLEOTIDE SEQUENCE [LARGE SCALE GENOMIC DNA]</scope>
    <source>
        <strain evidence="2">IAC_01/95</strain>
    </source>
</reference>